<keyword evidence="2" id="KW-1185">Reference proteome</keyword>
<comment type="caution">
    <text evidence="1">The sequence shown here is derived from an EMBL/GenBank/DDBJ whole genome shotgun (WGS) entry which is preliminary data.</text>
</comment>
<sequence length="125" mass="14115">MWLNIIGEEAVELYNTFDLSEAERQDLDKDRIVLGIRDNCLQEHLLRKQDLSLSKTVEQCRVADFGKQHAGVEQTFCTNQVEEVRLTDGEPGNTLEPEDLLVNTLEVAEATSGVESGKPGRKEWI</sequence>
<dbReference type="Proteomes" id="UP001159363">
    <property type="component" value="Chromosome 1"/>
</dbReference>
<dbReference type="EMBL" id="JARBHB010000001">
    <property type="protein sequence ID" value="KAJ8896159.1"/>
    <property type="molecule type" value="Genomic_DNA"/>
</dbReference>
<organism evidence="1 2">
    <name type="scientific">Dryococelus australis</name>
    <dbReference type="NCBI Taxonomy" id="614101"/>
    <lineage>
        <taxon>Eukaryota</taxon>
        <taxon>Metazoa</taxon>
        <taxon>Ecdysozoa</taxon>
        <taxon>Arthropoda</taxon>
        <taxon>Hexapoda</taxon>
        <taxon>Insecta</taxon>
        <taxon>Pterygota</taxon>
        <taxon>Neoptera</taxon>
        <taxon>Polyneoptera</taxon>
        <taxon>Phasmatodea</taxon>
        <taxon>Verophasmatodea</taxon>
        <taxon>Anareolatae</taxon>
        <taxon>Phasmatidae</taxon>
        <taxon>Eurycanthinae</taxon>
        <taxon>Dryococelus</taxon>
    </lineage>
</organism>
<accession>A0ABQ9IHP3</accession>
<gene>
    <name evidence="1" type="ORF">PR048_001502</name>
</gene>
<evidence type="ECO:0000313" key="1">
    <source>
        <dbReference type="EMBL" id="KAJ8896159.1"/>
    </source>
</evidence>
<reference evidence="1 2" key="1">
    <citation type="submission" date="2023-02" db="EMBL/GenBank/DDBJ databases">
        <title>LHISI_Scaffold_Assembly.</title>
        <authorList>
            <person name="Stuart O.P."/>
            <person name="Cleave R."/>
            <person name="Magrath M.J.L."/>
            <person name="Mikheyev A.S."/>
        </authorList>
    </citation>
    <scope>NUCLEOTIDE SEQUENCE [LARGE SCALE GENOMIC DNA]</scope>
    <source>
        <strain evidence="1">Daus_M_001</strain>
        <tissue evidence="1">Leg muscle</tissue>
    </source>
</reference>
<proteinExistence type="predicted"/>
<protein>
    <submittedName>
        <fullName evidence="1">Uncharacterized protein</fullName>
    </submittedName>
</protein>
<evidence type="ECO:0000313" key="2">
    <source>
        <dbReference type="Proteomes" id="UP001159363"/>
    </source>
</evidence>
<name>A0ABQ9IHP3_9NEOP</name>